<dbReference type="EMBL" id="CP000272">
    <property type="protein sequence ID" value="ABE36181.1"/>
    <property type="molecule type" value="Genomic_DNA"/>
</dbReference>
<evidence type="ECO:0008006" key="5">
    <source>
        <dbReference type="Google" id="ProtNLM"/>
    </source>
</evidence>
<dbReference type="Pfam" id="PF07813">
    <property type="entry name" value="LTXXQ"/>
    <property type="match status" value="1"/>
</dbReference>
<dbReference type="Gene3D" id="1.20.120.1490">
    <property type="match status" value="1"/>
</dbReference>
<protein>
    <recommendedName>
        <fullName evidence="5">LTXXQ motif family protein</fullName>
    </recommendedName>
</protein>
<evidence type="ECO:0000256" key="1">
    <source>
        <dbReference type="SAM" id="MobiDB-lite"/>
    </source>
</evidence>
<accession>Q13IA8</accession>
<name>Q13IA8_PARXL</name>
<dbReference type="Proteomes" id="UP000001817">
    <property type="component" value="Chromosome 3"/>
</dbReference>
<dbReference type="GO" id="GO:0042597">
    <property type="term" value="C:periplasmic space"/>
    <property type="evidence" value="ECO:0007669"/>
    <property type="project" value="InterPro"/>
</dbReference>
<proteinExistence type="predicted"/>
<sequence length="179" mass="19193">MNNILRSTAAPALLVLAFTTGSAWAQTPASGAAAPASTAQTGGHAKKHQDFVEQRIDELHAALKITDQQSQQWDAFAQTMRDNAKDADQAFRERASKLGSMTADEAMKSYASITQLHAQNMQKLATAFSALYATLSDDQKKTADVLFRNEHKHGKRHGPQRQHKPAAGGAASAPVPASD</sequence>
<dbReference type="AlphaFoldDB" id="Q13IA8"/>
<dbReference type="STRING" id="266265.Bxe_C0257"/>
<evidence type="ECO:0000256" key="2">
    <source>
        <dbReference type="SAM" id="SignalP"/>
    </source>
</evidence>
<dbReference type="PATRIC" id="fig|266265.5.peg.8038"/>
<evidence type="ECO:0000313" key="4">
    <source>
        <dbReference type="Proteomes" id="UP000001817"/>
    </source>
</evidence>
<organism evidence="3 4">
    <name type="scientific">Paraburkholderia xenovorans (strain LB400)</name>
    <dbReference type="NCBI Taxonomy" id="266265"/>
    <lineage>
        <taxon>Bacteria</taxon>
        <taxon>Pseudomonadati</taxon>
        <taxon>Pseudomonadota</taxon>
        <taxon>Betaproteobacteria</taxon>
        <taxon>Burkholderiales</taxon>
        <taxon>Burkholderiaceae</taxon>
        <taxon>Paraburkholderia</taxon>
    </lineage>
</organism>
<feature type="signal peptide" evidence="2">
    <location>
        <begin position="1"/>
        <end position="25"/>
    </location>
</feature>
<dbReference type="KEGG" id="bxb:DR64_8174"/>
<keyword evidence="4" id="KW-1185">Reference proteome</keyword>
<dbReference type="KEGG" id="bxe:Bxe_C0257"/>
<feature type="compositionally biased region" description="Basic residues" evidence="1">
    <location>
        <begin position="150"/>
        <end position="164"/>
    </location>
</feature>
<reference evidence="3 4" key="1">
    <citation type="journal article" date="2006" name="Proc. Natl. Acad. Sci. U.S.A.">
        <title>Burkholderia xenovorans LB400 harbors a multi-replicon, 9.73-Mbp genome shaped for versatility.</title>
        <authorList>
            <person name="Chain P.S."/>
            <person name="Denef V.J."/>
            <person name="Konstantinidis K.T."/>
            <person name="Vergez L.M."/>
            <person name="Agullo L."/>
            <person name="Reyes V.L."/>
            <person name="Hauser L."/>
            <person name="Cordova M."/>
            <person name="Gomez L."/>
            <person name="Gonzalez M."/>
            <person name="Land M."/>
            <person name="Lao V."/>
            <person name="Larimer F."/>
            <person name="LiPuma J.J."/>
            <person name="Mahenthiralingam E."/>
            <person name="Malfatti S.A."/>
            <person name="Marx C.J."/>
            <person name="Parnell J.J."/>
            <person name="Ramette A."/>
            <person name="Richardson P."/>
            <person name="Seeger M."/>
            <person name="Smith D."/>
            <person name="Spilker T."/>
            <person name="Sul W.J."/>
            <person name="Tsoi T.V."/>
            <person name="Ulrich L.E."/>
            <person name="Zhulin I.B."/>
            <person name="Tiedje J.M."/>
        </authorList>
    </citation>
    <scope>NUCLEOTIDE SEQUENCE [LARGE SCALE GENOMIC DNA]</scope>
    <source>
        <strain evidence="3 4">LB400</strain>
    </source>
</reference>
<keyword evidence="2" id="KW-0732">Signal</keyword>
<feature type="compositionally biased region" description="Low complexity" evidence="1">
    <location>
        <begin position="165"/>
        <end position="179"/>
    </location>
</feature>
<dbReference type="OrthoDB" id="5569970at2"/>
<gene>
    <name evidence="3" type="ORF">Bxe_C0257</name>
</gene>
<feature type="chain" id="PRO_5004182213" description="LTXXQ motif family protein" evidence="2">
    <location>
        <begin position="26"/>
        <end position="179"/>
    </location>
</feature>
<dbReference type="InterPro" id="IPR012899">
    <property type="entry name" value="LTXXQ"/>
</dbReference>
<dbReference type="eggNOG" id="ENOG503302T">
    <property type="taxonomic scope" value="Bacteria"/>
</dbReference>
<evidence type="ECO:0000313" key="3">
    <source>
        <dbReference type="EMBL" id="ABE36181.1"/>
    </source>
</evidence>
<feature type="region of interest" description="Disordered" evidence="1">
    <location>
        <begin position="143"/>
        <end position="179"/>
    </location>
</feature>
<dbReference type="RefSeq" id="WP_011493441.1">
    <property type="nucleotide sequence ID" value="NC_007953.1"/>
</dbReference>